<feature type="transmembrane region" description="Helical" evidence="1">
    <location>
        <begin position="264"/>
        <end position="286"/>
    </location>
</feature>
<accession>H8I8K8</accession>
<feature type="transmembrane region" description="Helical" evidence="1">
    <location>
        <begin position="26"/>
        <end position="46"/>
    </location>
</feature>
<dbReference type="PANTHER" id="PTHR43471:SF14">
    <property type="entry name" value="ABC-2 TYPE TRANSPORT SYSTEM PERMEASE PROTEIN"/>
    <property type="match status" value="1"/>
</dbReference>
<evidence type="ECO:0000313" key="3">
    <source>
        <dbReference type="Proteomes" id="UP000005233"/>
    </source>
</evidence>
<feature type="transmembrane region" description="Helical" evidence="1">
    <location>
        <begin position="66"/>
        <end position="92"/>
    </location>
</feature>
<feature type="transmembrane region" description="Helical" evidence="1">
    <location>
        <begin position="193"/>
        <end position="217"/>
    </location>
</feature>
<keyword evidence="1" id="KW-0472">Membrane</keyword>
<dbReference type="Pfam" id="PF12679">
    <property type="entry name" value="ABC2_membrane_2"/>
    <property type="match status" value="1"/>
</dbReference>
<dbReference type="Proteomes" id="UP000005233">
    <property type="component" value="Chromosome"/>
</dbReference>
<dbReference type="AlphaFoldDB" id="H8I8K8"/>
<dbReference type="GO" id="GO:0140359">
    <property type="term" value="F:ABC-type transporter activity"/>
    <property type="evidence" value="ECO:0007669"/>
    <property type="project" value="InterPro"/>
</dbReference>
<gene>
    <name evidence="2" type="ordered locus">Mtc_0720</name>
</gene>
<feature type="transmembrane region" description="Helical" evidence="1">
    <location>
        <begin position="160"/>
        <end position="186"/>
    </location>
</feature>
<organism evidence="2 3">
    <name type="scientific">Methanocella conradii (strain DSM 24694 / JCM 17849 / CGMCC 1.5162 / HZ254)</name>
    <dbReference type="NCBI Taxonomy" id="1041930"/>
    <lineage>
        <taxon>Archaea</taxon>
        <taxon>Methanobacteriati</taxon>
        <taxon>Methanobacteriota</taxon>
        <taxon>Stenosarchaea group</taxon>
        <taxon>Methanomicrobia</taxon>
        <taxon>Methanocellales</taxon>
        <taxon>Methanocellaceae</taxon>
        <taxon>Methanocella</taxon>
    </lineage>
</organism>
<sequence>MGDGMNSNSILVIARKEFSDLVGSRLVVFILAFYVLMFILSSYNFYSSFDVSSLSSKPEVPDVIASPAGVFCGAFIMVACYYGGLVAVVLGYSSMSGEADGKALSTLLVKPLYRDTIVNGKLVGASCFLCCVFWVVAAFYLAGLFLFFGGVISACFFDFLGFLPLAFILYMLYTMLFFSLSMLMCITFKEQSLALFSGFFLWIFLNLMSNMMFMGYITSFFNFDRSTTHLISSLAPYNILSFISGDIVNSGGVFDMLAKSFSEVAVQVFALLLYCFVATVMAYASFIRRDVS</sequence>
<dbReference type="HOGENOM" id="CLU_996080_0_0_2"/>
<keyword evidence="1" id="KW-1133">Transmembrane helix</keyword>
<keyword evidence="3" id="KW-1185">Reference proteome</keyword>
<name>H8I8K8_METCZ</name>
<dbReference type="PANTHER" id="PTHR43471">
    <property type="entry name" value="ABC TRANSPORTER PERMEASE"/>
    <property type="match status" value="1"/>
</dbReference>
<evidence type="ECO:0000256" key="1">
    <source>
        <dbReference type="SAM" id="Phobius"/>
    </source>
</evidence>
<dbReference type="EMBL" id="CP003243">
    <property type="protein sequence ID" value="AFC99484.1"/>
    <property type="molecule type" value="Genomic_DNA"/>
</dbReference>
<dbReference type="eggNOG" id="arCOG02436">
    <property type="taxonomic scope" value="Archaea"/>
</dbReference>
<keyword evidence="1" id="KW-0812">Transmembrane</keyword>
<dbReference type="KEGG" id="mez:Mtc_0720"/>
<reference evidence="2 3" key="1">
    <citation type="journal article" date="2012" name="J. Bacteriol.">
        <title>Complete genome sequence of a thermophilic methanogen, Methanocella conradii HZ254, isolated from Chinese rice field soil.</title>
        <authorList>
            <person name="Lu Z."/>
            <person name="Lu Y."/>
        </authorList>
    </citation>
    <scope>NUCLEOTIDE SEQUENCE [LARGE SCALE GENOMIC DNA]</scope>
    <source>
        <strain evidence="3">DSM 24694 / JCM 17849 / CGMCC 1.5162 / HZ254</strain>
    </source>
</reference>
<dbReference type="STRING" id="1041930.Mtc_0720"/>
<feature type="transmembrane region" description="Helical" evidence="1">
    <location>
        <begin position="122"/>
        <end position="148"/>
    </location>
</feature>
<dbReference type="GO" id="GO:0005886">
    <property type="term" value="C:plasma membrane"/>
    <property type="evidence" value="ECO:0007669"/>
    <property type="project" value="UniProtKB-SubCell"/>
</dbReference>
<protein>
    <submittedName>
        <fullName evidence="2">ABC-type transport system involved in multi-copper enzyme maturation, permease component</fullName>
    </submittedName>
</protein>
<proteinExistence type="predicted"/>
<evidence type="ECO:0000313" key="2">
    <source>
        <dbReference type="EMBL" id="AFC99484.1"/>
    </source>
</evidence>